<gene>
    <name evidence="3" type="ORF">O181_062262</name>
</gene>
<dbReference type="AlphaFoldDB" id="A0A9Q3EMB7"/>
<evidence type="ECO:0000313" key="4">
    <source>
        <dbReference type="Proteomes" id="UP000765509"/>
    </source>
</evidence>
<feature type="region of interest" description="Disordered" evidence="1">
    <location>
        <begin position="1"/>
        <end position="26"/>
    </location>
</feature>
<accession>A0A9Q3EMB7</accession>
<evidence type="ECO:0000313" key="3">
    <source>
        <dbReference type="EMBL" id="MBW0522547.1"/>
    </source>
</evidence>
<protein>
    <submittedName>
        <fullName evidence="3">Uncharacterized protein</fullName>
    </submittedName>
</protein>
<keyword evidence="2" id="KW-1133">Transmembrane helix</keyword>
<dbReference type="EMBL" id="AVOT02029632">
    <property type="protein sequence ID" value="MBW0522547.1"/>
    <property type="molecule type" value="Genomic_DNA"/>
</dbReference>
<organism evidence="3 4">
    <name type="scientific">Austropuccinia psidii MF-1</name>
    <dbReference type="NCBI Taxonomy" id="1389203"/>
    <lineage>
        <taxon>Eukaryota</taxon>
        <taxon>Fungi</taxon>
        <taxon>Dikarya</taxon>
        <taxon>Basidiomycota</taxon>
        <taxon>Pucciniomycotina</taxon>
        <taxon>Pucciniomycetes</taxon>
        <taxon>Pucciniales</taxon>
        <taxon>Sphaerophragmiaceae</taxon>
        <taxon>Austropuccinia</taxon>
    </lineage>
</organism>
<comment type="caution">
    <text evidence="3">The sequence shown here is derived from an EMBL/GenBank/DDBJ whole genome shotgun (WGS) entry which is preliminary data.</text>
</comment>
<name>A0A9Q3EMB7_9BASI</name>
<sequence>MSSKLTEITESSPSAPPPSVLNGSGILSRFSSPSMASSGHFDPTQADDGYKAVEVLDPACTKCVEKGKDCLEHQNPRSSKCHYCFIGKKPCCRTGKQASNFRSYLWSKKDGLLGKGPQFLRPLLLMVLQGILIVSEIIFLLEMDTDILIQ</sequence>
<evidence type="ECO:0000256" key="1">
    <source>
        <dbReference type="SAM" id="MobiDB-lite"/>
    </source>
</evidence>
<feature type="compositionally biased region" description="Polar residues" evidence="1">
    <location>
        <begin position="1"/>
        <end position="13"/>
    </location>
</feature>
<feature type="transmembrane region" description="Helical" evidence="2">
    <location>
        <begin position="123"/>
        <end position="141"/>
    </location>
</feature>
<dbReference type="Proteomes" id="UP000765509">
    <property type="component" value="Unassembled WGS sequence"/>
</dbReference>
<keyword evidence="4" id="KW-1185">Reference proteome</keyword>
<evidence type="ECO:0000256" key="2">
    <source>
        <dbReference type="SAM" id="Phobius"/>
    </source>
</evidence>
<keyword evidence="2" id="KW-0812">Transmembrane</keyword>
<reference evidence="3" key="1">
    <citation type="submission" date="2021-03" db="EMBL/GenBank/DDBJ databases">
        <title>Draft genome sequence of rust myrtle Austropuccinia psidii MF-1, a brazilian biotype.</title>
        <authorList>
            <person name="Quecine M.C."/>
            <person name="Pachon D.M.R."/>
            <person name="Bonatelli M.L."/>
            <person name="Correr F.H."/>
            <person name="Franceschini L.M."/>
            <person name="Leite T.F."/>
            <person name="Margarido G.R.A."/>
            <person name="Almeida C.A."/>
            <person name="Ferrarezi J.A."/>
            <person name="Labate C.A."/>
        </authorList>
    </citation>
    <scope>NUCLEOTIDE SEQUENCE</scope>
    <source>
        <strain evidence="3">MF-1</strain>
    </source>
</reference>
<keyword evidence="2" id="KW-0472">Membrane</keyword>
<proteinExistence type="predicted"/>